<feature type="transmembrane region" description="Helical" evidence="1">
    <location>
        <begin position="39"/>
        <end position="57"/>
    </location>
</feature>
<keyword evidence="1" id="KW-0812">Transmembrane</keyword>
<evidence type="ECO:0000256" key="1">
    <source>
        <dbReference type="SAM" id="Phobius"/>
    </source>
</evidence>
<reference evidence="2" key="1">
    <citation type="submission" date="2015-07" db="EMBL/GenBank/DDBJ databases">
        <title>MeaNS - Measles Nucleotide Surveillance Program.</title>
        <authorList>
            <person name="Tran T."/>
            <person name="Druce J."/>
        </authorList>
    </citation>
    <scope>NUCLEOTIDE SEQUENCE</scope>
    <source>
        <strain evidence="2">UCB-OBI-ISO-001</strain>
        <tissue evidence="2">Gonad</tissue>
    </source>
</reference>
<keyword evidence="1" id="KW-1133">Transmembrane helix</keyword>
<organism evidence="2">
    <name type="scientific">Octopus bimaculoides</name>
    <name type="common">California two-spotted octopus</name>
    <dbReference type="NCBI Taxonomy" id="37653"/>
    <lineage>
        <taxon>Eukaryota</taxon>
        <taxon>Metazoa</taxon>
        <taxon>Spiralia</taxon>
        <taxon>Lophotrochozoa</taxon>
        <taxon>Mollusca</taxon>
        <taxon>Cephalopoda</taxon>
        <taxon>Coleoidea</taxon>
        <taxon>Octopodiformes</taxon>
        <taxon>Octopoda</taxon>
        <taxon>Incirrata</taxon>
        <taxon>Octopodidae</taxon>
        <taxon>Octopus</taxon>
    </lineage>
</organism>
<feature type="transmembrane region" description="Helical" evidence="1">
    <location>
        <begin position="69"/>
        <end position="86"/>
    </location>
</feature>
<dbReference type="AlphaFoldDB" id="A0A0L8IBB5"/>
<sequence>MERNVREIIYFLILIQKLLAKSLLLKFFNQNLYLFNFNVYGYTFQVSSLSSTVLKYMQEITLFNIFFKYNQFSVVTLIMYLFNIFIQM</sequence>
<keyword evidence="1" id="KW-0472">Membrane</keyword>
<name>A0A0L8IBB5_OCTBM</name>
<proteinExistence type="predicted"/>
<dbReference type="EMBL" id="KQ416095">
    <property type="protein sequence ID" value="KOF98689.1"/>
    <property type="molecule type" value="Genomic_DNA"/>
</dbReference>
<evidence type="ECO:0008006" key="3">
    <source>
        <dbReference type="Google" id="ProtNLM"/>
    </source>
</evidence>
<evidence type="ECO:0000313" key="2">
    <source>
        <dbReference type="EMBL" id="KOF98689.1"/>
    </source>
</evidence>
<accession>A0A0L8IBB5</accession>
<gene>
    <name evidence="2" type="ORF">OCBIM_22023726mg</name>
</gene>
<protein>
    <recommendedName>
        <fullName evidence="3">Transmembrane protein</fullName>
    </recommendedName>
</protein>